<dbReference type="RefSeq" id="WP_157093016.1">
    <property type="nucleotide sequence ID" value="NZ_CP016545.1"/>
</dbReference>
<protein>
    <submittedName>
        <fullName evidence="2">Uncharacterized protein</fullName>
    </submittedName>
</protein>
<organism evidence="2 3">
    <name type="scientific">Paraurantiacibacter namhicola</name>
    <dbReference type="NCBI Taxonomy" id="645517"/>
    <lineage>
        <taxon>Bacteria</taxon>
        <taxon>Pseudomonadati</taxon>
        <taxon>Pseudomonadota</taxon>
        <taxon>Alphaproteobacteria</taxon>
        <taxon>Sphingomonadales</taxon>
        <taxon>Erythrobacteraceae</taxon>
        <taxon>Paraurantiacibacter</taxon>
    </lineage>
</organism>
<keyword evidence="3" id="KW-1185">Reference proteome</keyword>
<name>A0A1C7D5E7_9SPHN</name>
<evidence type="ECO:0000313" key="2">
    <source>
        <dbReference type="EMBL" id="ANU06690.1"/>
    </source>
</evidence>
<feature type="region of interest" description="Disordered" evidence="1">
    <location>
        <begin position="55"/>
        <end position="122"/>
    </location>
</feature>
<dbReference type="STRING" id="645517.A6F65_00365"/>
<dbReference type="Proteomes" id="UP000092698">
    <property type="component" value="Chromosome"/>
</dbReference>
<dbReference type="AlphaFoldDB" id="A0A1C7D5E7"/>
<evidence type="ECO:0000313" key="3">
    <source>
        <dbReference type="Proteomes" id="UP000092698"/>
    </source>
</evidence>
<sequence>MFEGRFPFAGLGPGADDAVKPVAADALVRLEWDVLKARLGAARELRGALGHEAWSGTQEGMDDASFDPRSARKLHAHGDGKQPFNLDFSADGKPVGDTILPSDAAAPKGMAQNPARSGDPRI</sequence>
<evidence type="ECO:0000256" key="1">
    <source>
        <dbReference type="SAM" id="MobiDB-lite"/>
    </source>
</evidence>
<accession>A0A1C7D5E7</accession>
<reference evidence="2 3" key="1">
    <citation type="submission" date="2016-07" db="EMBL/GenBank/DDBJ databases">
        <title>Complete genome sequence of Altererythrobacter namhicola JCM 16345T, containing esterase-encoding genes.</title>
        <authorList>
            <person name="Cheng H."/>
            <person name="Wu Y.-H."/>
            <person name="Jian S.-L."/>
            <person name="Huo Y.-Y."/>
            <person name="Wang C.-S."/>
            <person name="Xu X.-W."/>
        </authorList>
    </citation>
    <scope>NUCLEOTIDE SEQUENCE [LARGE SCALE GENOMIC DNA]</scope>
    <source>
        <strain evidence="2 3">JCM 16345</strain>
    </source>
</reference>
<dbReference type="EMBL" id="CP016545">
    <property type="protein sequence ID" value="ANU06690.1"/>
    <property type="molecule type" value="Genomic_DNA"/>
</dbReference>
<proteinExistence type="predicted"/>
<gene>
    <name evidence="2" type="ORF">A6F65_00365</name>
</gene>
<dbReference type="KEGG" id="anh:A6F65_00365"/>